<feature type="signal peptide" evidence="1">
    <location>
        <begin position="1"/>
        <end position="17"/>
    </location>
</feature>
<sequence>MASFSLMLIILFSLLCADSLEELNSIAPLQSFNNGAILVSKAGRTRVSFGRRGCGNNPRNQRQSFWIRGILLFEIRKIQDTNSENYFWQAGYIVTDDETRTGNNEDWFEPACIGMEELG</sequence>
<evidence type="ECO:0000256" key="1">
    <source>
        <dbReference type="SAM" id="SignalP"/>
    </source>
</evidence>
<proteinExistence type="predicted"/>
<evidence type="ECO:0000313" key="2">
    <source>
        <dbReference type="EMBL" id="PON53000.1"/>
    </source>
</evidence>
<keyword evidence="1" id="KW-0732">Signal</keyword>
<dbReference type="Proteomes" id="UP000237105">
    <property type="component" value="Unassembled WGS sequence"/>
</dbReference>
<protein>
    <submittedName>
        <fullName evidence="2">Uncharacterized protein</fullName>
    </submittedName>
</protein>
<feature type="chain" id="PRO_5015127271" evidence="1">
    <location>
        <begin position="18"/>
        <end position="119"/>
    </location>
</feature>
<organism evidence="2 3">
    <name type="scientific">Parasponia andersonii</name>
    <name type="common">Sponia andersonii</name>
    <dbReference type="NCBI Taxonomy" id="3476"/>
    <lineage>
        <taxon>Eukaryota</taxon>
        <taxon>Viridiplantae</taxon>
        <taxon>Streptophyta</taxon>
        <taxon>Embryophyta</taxon>
        <taxon>Tracheophyta</taxon>
        <taxon>Spermatophyta</taxon>
        <taxon>Magnoliopsida</taxon>
        <taxon>eudicotyledons</taxon>
        <taxon>Gunneridae</taxon>
        <taxon>Pentapetalae</taxon>
        <taxon>rosids</taxon>
        <taxon>fabids</taxon>
        <taxon>Rosales</taxon>
        <taxon>Cannabaceae</taxon>
        <taxon>Parasponia</taxon>
    </lineage>
</organism>
<accession>A0A2P5BW25</accession>
<dbReference type="AlphaFoldDB" id="A0A2P5BW25"/>
<reference evidence="3" key="1">
    <citation type="submission" date="2016-06" db="EMBL/GenBank/DDBJ databases">
        <title>Parallel loss of symbiosis genes in relatives of nitrogen-fixing non-legume Parasponia.</title>
        <authorList>
            <person name="Van Velzen R."/>
            <person name="Holmer R."/>
            <person name="Bu F."/>
            <person name="Rutten L."/>
            <person name="Van Zeijl A."/>
            <person name="Liu W."/>
            <person name="Santuari L."/>
            <person name="Cao Q."/>
            <person name="Sharma T."/>
            <person name="Shen D."/>
            <person name="Roswanjaya Y."/>
            <person name="Wardhani T."/>
            <person name="Kalhor M.S."/>
            <person name="Jansen J."/>
            <person name="Van den Hoogen J."/>
            <person name="Gungor B."/>
            <person name="Hartog M."/>
            <person name="Hontelez J."/>
            <person name="Verver J."/>
            <person name="Yang W.-C."/>
            <person name="Schijlen E."/>
            <person name="Repin R."/>
            <person name="Schilthuizen M."/>
            <person name="Schranz E."/>
            <person name="Heidstra R."/>
            <person name="Miyata K."/>
            <person name="Fedorova E."/>
            <person name="Kohlen W."/>
            <person name="Bisseling T."/>
            <person name="Smit S."/>
            <person name="Geurts R."/>
        </authorList>
    </citation>
    <scope>NUCLEOTIDE SEQUENCE [LARGE SCALE GENOMIC DNA]</scope>
    <source>
        <strain evidence="3">cv. WU1-14</strain>
    </source>
</reference>
<dbReference type="EMBL" id="JXTB01000212">
    <property type="protein sequence ID" value="PON53000.1"/>
    <property type="molecule type" value="Genomic_DNA"/>
</dbReference>
<name>A0A2P5BW25_PARAD</name>
<gene>
    <name evidence="2" type="ORF">PanWU01x14_205360</name>
</gene>
<evidence type="ECO:0000313" key="3">
    <source>
        <dbReference type="Proteomes" id="UP000237105"/>
    </source>
</evidence>
<comment type="caution">
    <text evidence="2">The sequence shown here is derived from an EMBL/GenBank/DDBJ whole genome shotgun (WGS) entry which is preliminary data.</text>
</comment>
<keyword evidence="3" id="KW-1185">Reference proteome</keyword>